<protein>
    <submittedName>
        <fullName evidence="1">TBCC domain-containing protein 1</fullName>
    </submittedName>
</protein>
<comment type="caution">
    <text evidence="1">The sequence shown here is derived from an EMBL/GenBank/DDBJ whole genome shotgun (WGS) entry which is preliminary data.</text>
</comment>
<keyword evidence="2" id="KW-1185">Reference proteome</keyword>
<gene>
    <name evidence="1" type="ORF">LOK49_LG10G02106</name>
</gene>
<dbReference type="EMBL" id="CM045767">
    <property type="protein sequence ID" value="KAI7997381.1"/>
    <property type="molecule type" value="Genomic_DNA"/>
</dbReference>
<proteinExistence type="predicted"/>
<sequence>MLVYSHYQVLTMEKFEHLEFLIYFGGKGSERIPLSQAAPFVSNSDPDMPAAPVSATLVHDWLLQKISSALEHISERVSAKENGSSSASDQDVAMADACVSSIKALTSARDPSFIEGISKSSYVKQASDLKGSSVKVINCHESVIYILAPLRYATIYGCSDTTIVLGAVGNVVMKNALNVYSVRVEHCEQVHVIVEAKRICIAKCRECVFLLLVTTISCRWLPYNTFYSQLETHMDQVGIEATINRWDDPVIPNWFEGESSGSTKADPFLLPNVYMSSQHRNRTACILQGMHQEISGSFTAYKFKPVRFCLAIPEGTAAAENLQSCTLPWQTYLCSYTVVANAIAKTFANSLYLFFFSSF</sequence>
<accession>A0ACC0GBF7</accession>
<reference evidence="1 2" key="1">
    <citation type="journal article" date="2022" name="Plant J.">
        <title>Chromosome-level genome of Camellia lanceoleosa provides a valuable resource for understanding genome evolution and self-incompatibility.</title>
        <authorList>
            <person name="Gong W."/>
            <person name="Xiao S."/>
            <person name="Wang L."/>
            <person name="Liao Z."/>
            <person name="Chang Y."/>
            <person name="Mo W."/>
            <person name="Hu G."/>
            <person name="Li W."/>
            <person name="Zhao G."/>
            <person name="Zhu H."/>
            <person name="Hu X."/>
            <person name="Ji K."/>
            <person name="Xiang X."/>
            <person name="Song Q."/>
            <person name="Yuan D."/>
            <person name="Jin S."/>
            <person name="Zhang L."/>
        </authorList>
    </citation>
    <scope>NUCLEOTIDE SEQUENCE [LARGE SCALE GENOMIC DNA]</scope>
    <source>
        <strain evidence="1">SQ_2022a</strain>
    </source>
</reference>
<evidence type="ECO:0000313" key="2">
    <source>
        <dbReference type="Proteomes" id="UP001060215"/>
    </source>
</evidence>
<dbReference type="Proteomes" id="UP001060215">
    <property type="component" value="Chromosome 10"/>
</dbReference>
<name>A0ACC0GBF7_9ERIC</name>
<evidence type="ECO:0000313" key="1">
    <source>
        <dbReference type="EMBL" id="KAI7997381.1"/>
    </source>
</evidence>
<organism evidence="1 2">
    <name type="scientific">Camellia lanceoleosa</name>
    <dbReference type="NCBI Taxonomy" id="1840588"/>
    <lineage>
        <taxon>Eukaryota</taxon>
        <taxon>Viridiplantae</taxon>
        <taxon>Streptophyta</taxon>
        <taxon>Embryophyta</taxon>
        <taxon>Tracheophyta</taxon>
        <taxon>Spermatophyta</taxon>
        <taxon>Magnoliopsida</taxon>
        <taxon>eudicotyledons</taxon>
        <taxon>Gunneridae</taxon>
        <taxon>Pentapetalae</taxon>
        <taxon>asterids</taxon>
        <taxon>Ericales</taxon>
        <taxon>Theaceae</taxon>
        <taxon>Camellia</taxon>
    </lineage>
</organism>